<organism evidence="3 4">
    <name type="scientific">Penaeus vannamei</name>
    <name type="common">Whiteleg shrimp</name>
    <name type="synonym">Litopenaeus vannamei</name>
    <dbReference type="NCBI Taxonomy" id="6689"/>
    <lineage>
        <taxon>Eukaryota</taxon>
        <taxon>Metazoa</taxon>
        <taxon>Ecdysozoa</taxon>
        <taxon>Arthropoda</taxon>
        <taxon>Crustacea</taxon>
        <taxon>Multicrustacea</taxon>
        <taxon>Malacostraca</taxon>
        <taxon>Eumalacostraca</taxon>
        <taxon>Eucarida</taxon>
        <taxon>Decapoda</taxon>
        <taxon>Dendrobranchiata</taxon>
        <taxon>Penaeoidea</taxon>
        <taxon>Penaeidae</taxon>
        <taxon>Penaeus</taxon>
    </lineage>
</organism>
<dbReference type="STRING" id="6689.A0A423TB20"/>
<protein>
    <recommendedName>
        <fullName evidence="5">Tetratricopeptide repeat protein 27</fullName>
    </recommendedName>
</protein>
<keyword evidence="1" id="KW-0677">Repeat</keyword>
<evidence type="ECO:0000313" key="3">
    <source>
        <dbReference type="EMBL" id="ROT73628.1"/>
    </source>
</evidence>
<reference evidence="3 4" key="1">
    <citation type="submission" date="2018-04" db="EMBL/GenBank/DDBJ databases">
        <authorList>
            <person name="Zhang X."/>
            <person name="Yuan J."/>
            <person name="Li F."/>
            <person name="Xiang J."/>
        </authorList>
    </citation>
    <scope>NUCLEOTIDE SEQUENCE [LARGE SCALE GENOMIC DNA]</scope>
    <source>
        <tissue evidence="3">Muscle</tissue>
    </source>
</reference>
<proteinExistence type="predicted"/>
<gene>
    <name evidence="3" type="ORF">C7M84_007954</name>
</gene>
<reference evidence="3 4" key="2">
    <citation type="submission" date="2019-01" db="EMBL/GenBank/DDBJ databases">
        <title>The decoding of complex shrimp genome reveals the adaptation for benthos swimmer, frequently molting mechanism and breeding impact on genome.</title>
        <authorList>
            <person name="Sun Y."/>
            <person name="Gao Y."/>
            <person name="Yu Y."/>
        </authorList>
    </citation>
    <scope>NUCLEOTIDE SEQUENCE [LARGE SCALE GENOMIC DNA]</scope>
    <source>
        <tissue evidence="3">Muscle</tissue>
    </source>
</reference>
<dbReference type="InterPro" id="IPR044244">
    <property type="entry name" value="TTC27/Emw1"/>
</dbReference>
<evidence type="ECO:0000256" key="1">
    <source>
        <dbReference type="ARBA" id="ARBA00022737"/>
    </source>
</evidence>
<accession>A0A423TB20</accession>
<dbReference type="PANTHER" id="PTHR16193:SF0">
    <property type="entry name" value="TETRATRICOPEPTIDE REPEAT PROTEIN 27"/>
    <property type="match status" value="1"/>
</dbReference>
<keyword evidence="4" id="KW-1185">Reference proteome</keyword>
<evidence type="ECO:0000256" key="2">
    <source>
        <dbReference type="ARBA" id="ARBA00022803"/>
    </source>
</evidence>
<name>A0A423TB20_PENVA</name>
<dbReference type="PANTHER" id="PTHR16193">
    <property type="entry name" value="TETRATRICOPEPTIDE REPEAT PROTEIN 27"/>
    <property type="match status" value="1"/>
</dbReference>
<evidence type="ECO:0000313" key="4">
    <source>
        <dbReference type="Proteomes" id="UP000283509"/>
    </source>
</evidence>
<comment type="caution">
    <text evidence="3">The sequence shown here is derived from an EMBL/GenBank/DDBJ whole genome shotgun (WGS) entry which is preliminary data.</text>
</comment>
<dbReference type="AlphaFoldDB" id="A0A423TB20"/>
<keyword evidence="2" id="KW-0802">TPR repeat</keyword>
<evidence type="ECO:0008006" key="5">
    <source>
        <dbReference type="Google" id="ProtNLM"/>
    </source>
</evidence>
<dbReference type="EMBL" id="QCYY01002014">
    <property type="protein sequence ID" value="ROT73628.1"/>
    <property type="molecule type" value="Genomic_DNA"/>
</dbReference>
<dbReference type="Proteomes" id="UP000283509">
    <property type="component" value="Unassembled WGS sequence"/>
</dbReference>
<sequence length="683" mass="76785">MEGLLHHLERKYLYSEYSVEGFQPDDKGDAWQNVCQLVSVGSYVAALQDQECQQALGANAGSKREATVSVTEHYRSILASYLSDSGSAPHKQHIVLCIGISSLQLFAQNNFTGPLIGPASSSLLPGLIPEGKKEEEVREEALQALVGDTEGVYNLLHGPEYLLLAKLILTDMRSSLSTCLTVDWWCVRCSLLHQLVADERSPQLYEILLQALNQVENNADLLSRNISRDLNALYHLEAGHLHLYYYDVGRAGDHFQKAADALEIKASLTGALGKRTKWQQNDLPQLVVKVEYPGRPIMEGELPGDRLLAADLPKDVILNDDTRLHRFKFKEEDEDVIPDLRPIEQALLLAIITHKRRSAAEDLQLDEETKAFLVALLQYPKNWCLQMSALFLRSRVEISQSRAMERSLTQVEELVAAVNREEPSRYERLKLLHTSLVTPQWELQQELAKMLMRLGCVKTALEVFERLQLWEDVITCYNELQMRQRSAEALNAYNRILRIKERHVDTQILGRVVKAIVNDDKDPEGREVKGLFKKCSELLGRLTSEVPTHPELWYLYGVLTQAHPEANTETRHLAMQHFKKSLAATTQKIGWEKDSLSAVAALHRASYLLDAVMESSEGAAPKAAMSDLNSVKMSVRVAVTGARRGQANAITGEVTESVQEPLKEVEDKLSLLMEKIEGLKVES</sequence>
<dbReference type="OrthoDB" id="1936594at2759"/>